<keyword evidence="6" id="KW-0963">Cytoplasm</keyword>
<dbReference type="Pfam" id="PF00793">
    <property type="entry name" value="DAHP_synth_1"/>
    <property type="match status" value="1"/>
</dbReference>
<dbReference type="GO" id="GO:0005737">
    <property type="term" value="C:cytoplasm"/>
    <property type="evidence" value="ECO:0007669"/>
    <property type="project" value="UniProtKB-SubCell"/>
</dbReference>
<proteinExistence type="inferred from homology"/>
<dbReference type="EC" id="2.5.1.55" evidence="5"/>
<comment type="subcellular location">
    <subcellularLocation>
        <location evidence="1">Cytoplasm</location>
    </subcellularLocation>
</comment>
<dbReference type="RefSeq" id="WP_145074568.1">
    <property type="nucleotide sequence ID" value="NZ_CP036425.1"/>
</dbReference>
<evidence type="ECO:0000313" key="11">
    <source>
        <dbReference type="Proteomes" id="UP000317369"/>
    </source>
</evidence>
<comment type="pathway">
    <text evidence="2">Bacterial outer membrane biogenesis; lipopolysaccharide biosynthesis.</text>
</comment>
<dbReference type="Gene3D" id="3.20.20.70">
    <property type="entry name" value="Aldolase class I"/>
    <property type="match status" value="1"/>
</dbReference>
<comment type="similarity">
    <text evidence="4">Belongs to the KdsA family.</text>
</comment>
<dbReference type="InterPro" id="IPR013785">
    <property type="entry name" value="Aldolase_TIM"/>
</dbReference>
<dbReference type="OrthoDB" id="9780456at2"/>
<dbReference type="InterPro" id="IPR006269">
    <property type="entry name" value="KDO8P_synthase"/>
</dbReference>
<gene>
    <name evidence="10" type="primary">kdsA</name>
    <name evidence="10" type="ORF">KS4_06850</name>
</gene>
<evidence type="ECO:0000256" key="8">
    <source>
        <dbReference type="ARBA" id="ARBA00049112"/>
    </source>
</evidence>
<dbReference type="InterPro" id="IPR006218">
    <property type="entry name" value="DAHP1/KDSA"/>
</dbReference>
<evidence type="ECO:0000256" key="4">
    <source>
        <dbReference type="ARBA" id="ARBA00010499"/>
    </source>
</evidence>
<reference evidence="10 11" key="1">
    <citation type="submission" date="2019-02" db="EMBL/GenBank/DDBJ databases">
        <title>Deep-cultivation of Planctomycetes and their phenomic and genomic characterization uncovers novel biology.</title>
        <authorList>
            <person name="Wiegand S."/>
            <person name="Jogler M."/>
            <person name="Boedeker C."/>
            <person name="Pinto D."/>
            <person name="Vollmers J."/>
            <person name="Rivas-Marin E."/>
            <person name="Kohn T."/>
            <person name="Peeters S.H."/>
            <person name="Heuer A."/>
            <person name="Rast P."/>
            <person name="Oberbeckmann S."/>
            <person name="Bunk B."/>
            <person name="Jeske O."/>
            <person name="Meyerdierks A."/>
            <person name="Storesund J.E."/>
            <person name="Kallscheuer N."/>
            <person name="Luecker S."/>
            <person name="Lage O.M."/>
            <person name="Pohl T."/>
            <person name="Merkel B.J."/>
            <person name="Hornburger P."/>
            <person name="Mueller R.-W."/>
            <person name="Bruemmer F."/>
            <person name="Labrenz M."/>
            <person name="Spormann A.M."/>
            <person name="Op den Camp H."/>
            <person name="Overmann J."/>
            <person name="Amann R."/>
            <person name="Jetten M.S.M."/>
            <person name="Mascher T."/>
            <person name="Medema M.H."/>
            <person name="Devos D.P."/>
            <person name="Kaster A.-K."/>
            <person name="Ovreas L."/>
            <person name="Rohde M."/>
            <person name="Galperin M.Y."/>
            <person name="Jogler C."/>
        </authorList>
    </citation>
    <scope>NUCLEOTIDE SEQUENCE [LARGE SCALE GENOMIC DNA]</scope>
    <source>
        <strain evidence="10 11">KS4</strain>
    </source>
</reference>
<dbReference type="GO" id="GO:0008676">
    <property type="term" value="F:3-deoxy-8-phosphooctulonate synthase activity"/>
    <property type="evidence" value="ECO:0007669"/>
    <property type="project" value="UniProtKB-EC"/>
</dbReference>
<comment type="pathway">
    <text evidence="3">Carbohydrate biosynthesis; 3-deoxy-D-manno-octulosonate biosynthesis; 3-deoxy-D-manno-octulosonate from D-ribulose 5-phosphate: step 2/3.</text>
</comment>
<protein>
    <recommendedName>
        <fullName evidence="5">3-deoxy-8-phosphooctulonate synthase</fullName>
        <ecNumber evidence="5">2.5.1.55</ecNumber>
    </recommendedName>
</protein>
<sequence>MKTIQAGDVKIGHGEGLCVIAGPCTLESYDLCMTIGEAVKTKCDSLEMGYIFKASFDKANRSSIHTPRGMGIDEGLRQLEKIGVALGVPTTTDVHESYQAAQVGGVVDVIQIPAFLCRQTDLLVAAAKTGKVVNVKKGQFLSPAEMENVVNKLSESGADQSGIMLTERGTFFGYNRLVNDFVGLGDMMEYGWPVCFDVTHSTQQPGGEGNASGGRPERAPLLAKCAVAAGVQAVFIETHTDPSHAMSDGATMLPLERSLGLLDELARLRAAI</sequence>
<evidence type="ECO:0000256" key="7">
    <source>
        <dbReference type="ARBA" id="ARBA00022679"/>
    </source>
</evidence>
<dbReference type="NCBIfam" id="TIGR01362">
    <property type="entry name" value="KDO8P_synth"/>
    <property type="match status" value="1"/>
</dbReference>
<dbReference type="PANTHER" id="PTHR21057">
    <property type="entry name" value="PHOSPHO-2-DEHYDRO-3-DEOXYHEPTONATE ALDOLASE"/>
    <property type="match status" value="1"/>
</dbReference>
<dbReference type="GO" id="GO:0009103">
    <property type="term" value="P:lipopolysaccharide biosynthetic process"/>
    <property type="evidence" value="ECO:0007669"/>
    <property type="project" value="UniProtKB-UniPathway"/>
</dbReference>
<evidence type="ECO:0000313" key="10">
    <source>
        <dbReference type="EMBL" id="QDU32651.1"/>
    </source>
</evidence>
<comment type="catalytic activity">
    <reaction evidence="8">
        <text>D-arabinose 5-phosphate + phosphoenolpyruvate + H2O = 3-deoxy-alpha-D-manno-2-octulosonate-8-phosphate + phosphate</text>
        <dbReference type="Rhea" id="RHEA:14053"/>
        <dbReference type="ChEBI" id="CHEBI:15377"/>
        <dbReference type="ChEBI" id="CHEBI:43474"/>
        <dbReference type="ChEBI" id="CHEBI:57693"/>
        <dbReference type="ChEBI" id="CHEBI:58702"/>
        <dbReference type="ChEBI" id="CHEBI:85985"/>
        <dbReference type="EC" id="2.5.1.55"/>
    </reaction>
</comment>
<dbReference type="KEGG" id="pcor:KS4_06850"/>
<dbReference type="SUPFAM" id="SSF51569">
    <property type="entry name" value="Aldolase"/>
    <property type="match status" value="1"/>
</dbReference>
<dbReference type="AlphaFoldDB" id="A0A517YR44"/>
<evidence type="ECO:0000256" key="2">
    <source>
        <dbReference type="ARBA" id="ARBA00004756"/>
    </source>
</evidence>
<evidence type="ECO:0000256" key="6">
    <source>
        <dbReference type="ARBA" id="ARBA00022490"/>
    </source>
</evidence>
<keyword evidence="11" id="KW-1185">Reference proteome</keyword>
<accession>A0A517YR44</accession>
<name>A0A517YR44_9BACT</name>
<evidence type="ECO:0000256" key="5">
    <source>
        <dbReference type="ARBA" id="ARBA00012693"/>
    </source>
</evidence>
<dbReference type="UniPathway" id="UPA00357">
    <property type="reaction ID" value="UER00474"/>
</dbReference>
<evidence type="ECO:0000256" key="3">
    <source>
        <dbReference type="ARBA" id="ARBA00004845"/>
    </source>
</evidence>
<evidence type="ECO:0000256" key="1">
    <source>
        <dbReference type="ARBA" id="ARBA00004496"/>
    </source>
</evidence>
<organism evidence="10 11">
    <name type="scientific">Poriferisphaera corsica</name>
    <dbReference type="NCBI Taxonomy" id="2528020"/>
    <lineage>
        <taxon>Bacteria</taxon>
        <taxon>Pseudomonadati</taxon>
        <taxon>Planctomycetota</taxon>
        <taxon>Phycisphaerae</taxon>
        <taxon>Phycisphaerales</taxon>
        <taxon>Phycisphaeraceae</taxon>
        <taxon>Poriferisphaera</taxon>
    </lineage>
</organism>
<dbReference type="UniPathway" id="UPA00030"/>
<evidence type="ECO:0000259" key="9">
    <source>
        <dbReference type="Pfam" id="PF00793"/>
    </source>
</evidence>
<dbReference type="NCBIfam" id="NF003543">
    <property type="entry name" value="PRK05198.1"/>
    <property type="match status" value="1"/>
</dbReference>
<keyword evidence="7 10" id="KW-0808">Transferase</keyword>
<dbReference type="EMBL" id="CP036425">
    <property type="protein sequence ID" value="QDU32651.1"/>
    <property type="molecule type" value="Genomic_DNA"/>
</dbReference>
<feature type="domain" description="DAHP synthetase I/KDSA" evidence="9">
    <location>
        <begin position="8"/>
        <end position="259"/>
    </location>
</feature>
<dbReference type="Proteomes" id="UP000317369">
    <property type="component" value="Chromosome"/>
</dbReference>